<keyword evidence="1" id="KW-0472">Membrane</keyword>
<protein>
    <recommendedName>
        <fullName evidence="2">DUF2062 domain-containing protein</fullName>
    </recommendedName>
</protein>
<dbReference type="Pfam" id="PF09835">
    <property type="entry name" value="DUF2062"/>
    <property type="match status" value="1"/>
</dbReference>
<gene>
    <name evidence="3" type="ORF">SAMN05216241_102400</name>
</gene>
<accession>A0A1G7P438</accession>
<dbReference type="AlphaFoldDB" id="A0A1G7P438"/>
<dbReference type="STRING" id="1082479.SAMN05216241_102400"/>
<reference evidence="3 4" key="1">
    <citation type="submission" date="2016-10" db="EMBL/GenBank/DDBJ databases">
        <authorList>
            <person name="de Groot N.N."/>
        </authorList>
    </citation>
    <scope>NUCLEOTIDE SEQUENCE [LARGE SCALE GENOMIC DNA]</scope>
    <source>
        <strain evidence="3 4">DSM 25584</strain>
    </source>
</reference>
<feature type="transmembrane region" description="Helical" evidence="1">
    <location>
        <begin position="134"/>
        <end position="161"/>
    </location>
</feature>
<dbReference type="RefSeq" id="WP_218119122.1">
    <property type="nucleotide sequence ID" value="NZ_FNCE01000002.1"/>
</dbReference>
<evidence type="ECO:0000313" key="3">
    <source>
        <dbReference type="EMBL" id="SDF80210.1"/>
    </source>
</evidence>
<proteinExistence type="predicted"/>
<sequence>MLFSRRHRVSPLRRAREFVWPRSGVRRAGTYLAHRVRRLPGTPYSIAAGLACGAAVSFTPFMGLHFLLGALLALAMRGNIVASAIGTATGNPWTFPLIWSWIYTFGNFLLGASATRHLPAELTLSFVFERPLHVLYPMVVGSVPSAVTAWIVVFAPCYVAIARYRAHRRNRLRKRARPAVARRLDSRAAEGEG</sequence>
<keyword evidence="4" id="KW-1185">Reference proteome</keyword>
<feature type="transmembrane region" description="Helical" evidence="1">
    <location>
        <begin position="46"/>
        <end position="74"/>
    </location>
</feature>
<dbReference type="EMBL" id="FNCE01000002">
    <property type="protein sequence ID" value="SDF80210.1"/>
    <property type="molecule type" value="Genomic_DNA"/>
</dbReference>
<evidence type="ECO:0000259" key="2">
    <source>
        <dbReference type="Pfam" id="PF09835"/>
    </source>
</evidence>
<dbReference type="Proteomes" id="UP000199415">
    <property type="component" value="Unassembled WGS sequence"/>
</dbReference>
<evidence type="ECO:0000256" key="1">
    <source>
        <dbReference type="SAM" id="Phobius"/>
    </source>
</evidence>
<feature type="domain" description="DUF2062" evidence="2">
    <location>
        <begin position="27"/>
        <end position="169"/>
    </location>
</feature>
<dbReference type="InterPro" id="IPR018639">
    <property type="entry name" value="DUF2062"/>
</dbReference>
<keyword evidence="1" id="KW-1133">Transmembrane helix</keyword>
<keyword evidence="1" id="KW-0812">Transmembrane</keyword>
<dbReference type="PANTHER" id="PTHR40547">
    <property type="entry name" value="SLL0298 PROTEIN"/>
    <property type="match status" value="1"/>
</dbReference>
<name>A0A1G7P438_9PROT</name>
<evidence type="ECO:0000313" key="4">
    <source>
        <dbReference type="Proteomes" id="UP000199415"/>
    </source>
</evidence>
<dbReference type="PANTHER" id="PTHR40547:SF1">
    <property type="entry name" value="SLL0298 PROTEIN"/>
    <property type="match status" value="1"/>
</dbReference>
<organism evidence="3 4">
    <name type="scientific">Limimonas halophila</name>
    <dbReference type="NCBI Taxonomy" id="1082479"/>
    <lineage>
        <taxon>Bacteria</taxon>
        <taxon>Pseudomonadati</taxon>
        <taxon>Pseudomonadota</taxon>
        <taxon>Alphaproteobacteria</taxon>
        <taxon>Rhodospirillales</taxon>
        <taxon>Rhodovibrionaceae</taxon>
        <taxon>Limimonas</taxon>
    </lineage>
</organism>